<evidence type="ECO:0000256" key="1">
    <source>
        <dbReference type="ARBA" id="ARBA00004141"/>
    </source>
</evidence>
<dbReference type="SUPFAM" id="SSF52540">
    <property type="entry name" value="P-loop containing nucleoside triphosphate hydrolases"/>
    <property type="match status" value="1"/>
</dbReference>
<evidence type="ECO:0000256" key="4">
    <source>
        <dbReference type="ARBA" id="ARBA00022692"/>
    </source>
</evidence>
<dbReference type="InterPro" id="IPR017871">
    <property type="entry name" value="ABC_transporter-like_CS"/>
</dbReference>
<comment type="similarity">
    <text evidence="2">Belongs to the ABC transporter superfamily. ABCG family. Eye pigment precursor importer (TC 3.A.1.204) subfamily.</text>
</comment>
<dbReference type="GO" id="GO:0140359">
    <property type="term" value="F:ABC-type transporter activity"/>
    <property type="evidence" value="ECO:0007669"/>
    <property type="project" value="InterPro"/>
</dbReference>
<dbReference type="InterPro" id="IPR050352">
    <property type="entry name" value="ABCG_transporters"/>
</dbReference>
<dbReference type="PANTHER" id="PTHR48041">
    <property type="entry name" value="ABC TRANSPORTER G FAMILY MEMBER 28"/>
    <property type="match status" value="1"/>
</dbReference>
<dbReference type="PANTHER" id="PTHR48041:SF131">
    <property type="entry name" value="ABC TRANSPORTER DOMAIN-CONTAINING PROTEIN"/>
    <property type="match status" value="1"/>
</dbReference>
<feature type="transmembrane region" description="Helical" evidence="7">
    <location>
        <begin position="402"/>
        <end position="421"/>
    </location>
</feature>
<feature type="transmembrane region" description="Helical" evidence="7">
    <location>
        <begin position="570"/>
        <end position="591"/>
    </location>
</feature>
<dbReference type="Pfam" id="PF19055">
    <property type="entry name" value="ABC2_membrane_7"/>
    <property type="match status" value="1"/>
</dbReference>
<organism evidence="9">
    <name type="scientific">Nippostrongylus brasiliensis</name>
    <name type="common">Rat hookworm</name>
    <dbReference type="NCBI Taxonomy" id="27835"/>
    <lineage>
        <taxon>Eukaryota</taxon>
        <taxon>Metazoa</taxon>
        <taxon>Ecdysozoa</taxon>
        <taxon>Nematoda</taxon>
        <taxon>Chromadorea</taxon>
        <taxon>Rhabditida</taxon>
        <taxon>Rhabditina</taxon>
        <taxon>Rhabditomorpha</taxon>
        <taxon>Strongyloidea</taxon>
        <taxon>Heligmosomidae</taxon>
        <taxon>Nippostrongylus</taxon>
    </lineage>
</organism>
<dbReference type="AlphaFoldDB" id="A0A158QZE2"/>
<sequence>LTFLKESVFSGTGKTTLLNILLDRNLAGLDVEGEVLVNGQSIGRGVTSVSAYVQQEDLFVGTLTVREHLMIQAKLKLPSSFNHAMRVARVDEVMTDMLLEKSQSSRIGVPGVVKGISGGEMKRLAFASEMLSNPQIFFCDEPTSGLDSYMAELVVTKLESLAGDRGKTIICTIKQPSSEVFNLFDKVSSFVAVVFLVQGRVAFHGAPNEAVAFFAKCGYMVPDHTNPADHFSDVIDLFEQRFEKVLAIWPEKIEECKKKTNAICDEFANSKYLEDLEAKMKAAEQKRSLRPHHGPGFYRLVSALFERYAKDNIRNKSMLRAKFVQKTFMALFLGFLYFQTQPDQDGVTNLKGILFFFCSELTYPTVYGIQTYMPTEFALLVREYHNGNYPVLAYYLAKITSYMPIFSTDGIILTGVAYWLIGLAPDPARYFRVVFTGVLVELMVASLGVAVCSMSPSYAVAVTITGPLLTIYSMTGGLFTNVAMLPDWIRWVQYLSWFRFGYESFIITEWTYEKYDNITCTMSSGKVAESCEHSGAEVIRASLFSVFFALWKAKARQGESNLNFNESNMYFNWLCMLAYTIAHYCVGYIALTRRVLSHR</sequence>
<evidence type="ECO:0000256" key="6">
    <source>
        <dbReference type="ARBA" id="ARBA00023136"/>
    </source>
</evidence>
<feature type="transmembrane region" description="Helical" evidence="7">
    <location>
        <begin position="458"/>
        <end position="479"/>
    </location>
</feature>
<dbReference type="InterPro" id="IPR027417">
    <property type="entry name" value="P-loop_NTPase"/>
</dbReference>
<name>A0A158QZE2_NIPBR</name>
<dbReference type="Gene3D" id="3.40.50.300">
    <property type="entry name" value="P-loop containing nucleotide triphosphate hydrolases"/>
    <property type="match status" value="1"/>
</dbReference>
<dbReference type="GO" id="GO:0005886">
    <property type="term" value="C:plasma membrane"/>
    <property type="evidence" value="ECO:0007669"/>
    <property type="project" value="TreeGrafter"/>
</dbReference>
<comment type="subcellular location">
    <subcellularLocation>
        <location evidence="1">Membrane</location>
        <topology evidence="1">Multi-pass membrane protein</topology>
    </subcellularLocation>
</comment>
<dbReference type="GO" id="GO:0016887">
    <property type="term" value="F:ATP hydrolysis activity"/>
    <property type="evidence" value="ECO:0007669"/>
    <property type="project" value="InterPro"/>
</dbReference>
<feature type="domain" description="ABC transporter" evidence="8">
    <location>
        <begin position="3"/>
        <end position="223"/>
    </location>
</feature>
<feature type="transmembrane region" description="Helical" evidence="7">
    <location>
        <begin position="433"/>
        <end position="451"/>
    </location>
</feature>
<dbReference type="InterPro" id="IPR043926">
    <property type="entry name" value="ABCG_dom"/>
</dbReference>
<evidence type="ECO:0000256" key="7">
    <source>
        <dbReference type="SAM" id="Phobius"/>
    </source>
</evidence>
<dbReference type="Pfam" id="PF01061">
    <property type="entry name" value="ABC2_membrane"/>
    <property type="match status" value="1"/>
</dbReference>
<keyword evidence="6 7" id="KW-0472">Membrane</keyword>
<keyword evidence="5 7" id="KW-1133">Transmembrane helix</keyword>
<evidence type="ECO:0000256" key="5">
    <source>
        <dbReference type="ARBA" id="ARBA00022989"/>
    </source>
</evidence>
<reference evidence="9" key="1">
    <citation type="submission" date="2016-04" db="UniProtKB">
        <authorList>
            <consortium name="WormBaseParasite"/>
        </authorList>
    </citation>
    <scope>IDENTIFICATION</scope>
</reference>
<dbReference type="GO" id="GO:0005524">
    <property type="term" value="F:ATP binding"/>
    <property type="evidence" value="ECO:0007669"/>
    <property type="project" value="InterPro"/>
</dbReference>
<evidence type="ECO:0000259" key="8">
    <source>
        <dbReference type="PROSITE" id="PS50893"/>
    </source>
</evidence>
<keyword evidence="4 7" id="KW-0812">Transmembrane</keyword>
<dbReference type="WBParaSite" id="NBR_0000996101-mRNA-1">
    <property type="protein sequence ID" value="NBR_0000996101-mRNA-1"/>
    <property type="gene ID" value="NBR_0000996101"/>
</dbReference>
<evidence type="ECO:0000256" key="3">
    <source>
        <dbReference type="ARBA" id="ARBA00022448"/>
    </source>
</evidence>
<evidence type="ECO:0000256" key="2">
    <source>
        <dbReference type="ARBA" id="ARBA00005814"/>
    </source>
</evidence>
<dbReference type="PROSITE" id="PS00211">
    <property type="entry name" value="ABC_TRANSPORTER_1"/>
    <property type="match status" value="1"/>
</dbReference>
<dbReference type="InterPro" id="IPR003439">
    <property type="entry name" value="ABC_transporter-like_ATP-bd"/>
</dbReference>
<keyword evidence="3" id="KW-0813">Transport</keyword>
<accession>A0A158QZE2</accession>
<dbReference type="OMA" id="FWYYTFY"/>
<dbReference type="PROSITE" id="PS50893">
    <property type="entry name" value="ABC_TRANSPORTER_2"/>
    <property type="match status" value="1"/>
</dbReference>
<dbReference type="Pfam" id="PF00005">
    <property type="entry name" value="ABC_tran"/>
    <property type="match status" value="1"/>
</dbReference>
<proteinExistence type="inferred from homology"/>
<dbReference type="InterPro" id="IPR013525">
    <property type="entry name" value="ABC2_TM"/>
</dbReference>
<evidence type="ECO:0000313" key="9">
    <source>
        <dbReference type="WBParaSite" id="NBR_0000996101-mRNA-1"/>
    </source>
</evidence>
<protein>
    <submittedName>
        <fullName evidence="9">ABC transporter domain-containing protein</fullName>
    </submittedName>
</protein>